<sequence length="65" mass="7272">MKTVTAAYSTADAARNAMDELLADGIDREKIFLDTAKAEVKVMIPDTIEREIAEILNRHQPTTMH</sequence>
<dbReference type="AlphaFoldDB" id="A0A6C1B9R7"/>
<protein>
    <submittedName>
        <fullName evidence="1">Uncharacterized protein</fullName>
    </submittedName>
</protein>
<accession>A0A6C1B9R7</accession>
<reference evidence="1 2" key="1">
    <citation type="submission" date="2020-02" db="EMBL/GenBank/DDBJ databases">
        <title>Nitrogenibacter mangrovi gen. nov., sp. nov. isolated from mangrove sediment, a denitrifying betaproteobacterium.</title>
        <authorList>
            <person name="Liao H."/>
            <person name="Tian Y."/>
        </authorList>
    </citation>
    <scope>NUCLEOTIDE SEQUENCE [LARGE SCALE GENOMIC DNA]</scope>
    <source>
        <strain evidence="1 2">M9-3-2</strain>
    </source>
</reference>
<evidence type="ECO:0000313" key="1">
    <source>
        <dbReference type="EMBL" id="QID19100.1"/>
    </source>
</evidence>
<gene>
    <name evidence="1" type="ORF">G3580_16640</name>
</gene>
<name>A0A6C1B9R7_9RHOO</name>
<dbReference type="EMBL" id="CP048836">
    <property type="protein sequence ID" value="QID19100.1"/>
    <property type="molecule type" value="Genomic_DNA"/>
</dbReference>
<keyword evidence="2" id="KW-1185">Reference proteome</keyword>
<evidence type="ECO:0000313" key="2">
    <source>
        <dbReference type="Proteomes" id="UP000501991"/>
    </source>
</evidence>
<proteinExistence type="predicted"/>
<dbReference type="Proteomes" id="UP000501991">
    <property type="component" value="Chromosome"/>
</dbReference>
<dbReference type="RefSeq" id="WP_173767384.1">
    <property type="nucleotide sequence ID" value="NZ_CP048836.1"/>
</dbReference>
<organism evidence="1 2">
    <name type="scientific">Nitrogeniibacter mangrovi</name>
    <dbReference type="NCBI Taxonomy" id="2016596"/>
    <lineage>
        <taxon>Bacteria</taxon>
        <taxon>Pseudomonadati</taxon>
        <taxon>Pseudomonadota</taxon>
        <taxon>Betaproteobacteria</taxon>
        <taxon>Rhodocyclales</taxon>
        <taxon>Zoogloeaceae</taxon>
        <taxon>Nitrogeniibacter</taxon>
    </lineage>
</organism>
<dbReference type="KEGG" id="azq:G3580_16640"/>